<keyword evidence="3" id="KW-1185">Reference proteome</keyword>
<accession>A0ABS4SLH5</accession>
<dbReference type="Proteomes" id="UP000781958">
    <property type="component" value="Unassembled WGS sequence"/>
</dbReference>
<dbReference type="RefSeq" id="WP_209767350.1">
    <property type="nucleotide sequence ID" value="NZ_JAGINP010000011.1"/>
</dbReference>
<feature type="domain" description="DUF6285" evidence="1">
    <location>
        <begin position="24"/>
        <end position="130"/>
    </location>
</feature>
<dbReference type="Pfam" id="PF19802">
    <property type="entry name" value="DUF6285"/>
    <property type="match status" value="1"/>
</dbReference>
<name>A0ABS4SLH5_9PROT</name>
<evidence type="ECO:0000259" key="1">
    <source>
        <dbReference type="Pfam" id="PF19802"/>
    </source>
</evidence>
<organism evidence="2 3">
    <name type="scientific">Azospirillum rugosum</name>
    <dbReference type="NCBI Taxonomy" id="416170"/>
    <lineage>
        <taxon>Bacteria</taxon>
        <taxon>Pseudomonadati</taxon>
        <taxon>Pseudomonadota</taxon>
        <taxon>Alphaproteobacteria</taxon>
        <taxon>Rhodospirillales</taxon>
        <taxon>Azospirillaceae</taxon>
        <taxon>Azospirillum</taxon>
    </lineage>
</organism>
<evidence type="ECO:0000313" key="3">
    <source>
        <dbReference type="Proteomes" id="UP000781958"/>
    </source>
</evidence>
<comment type="caution">
    <text evidence="2">The sequence shown here is derived from an EMBL/GenBank/DDBJ whole genome shotgun (WGS) entry which is preliminary data.</text>
</comment>
<evidence type="ECO:0000313" key="2">
    <source>
        <dbReference type="EMBL" id="MBP2293413.1"/>
    </source>
</evidence>
<protein>
    <recommendedName>
        <fullName evidence="1">DUF6285 domain-containing protein</fullName>
    </recommendedName>
</protein>
<proteinExistence type="predicted"/>
<reference evidence="2 3" key="1">
    <citation type="submission" date="2021-03" db="EMBL/GenBank/DDBJ databases">
        <title>Genomic Encyclopedia of Type Strains, Phase III (KMG-III): the genomes of soil and plant-associated and newly described type strains.</title>
        <authorList>
            <person name="Whitman W."/>
        </authorList>
    </citation>
    <scope>NUCLEOTIDE SEQUENCE [LARGE SCALE GENOMIC DNA]</scope>
    <source>
        <strain evidence="2 3">IMMIB AFH-6</strain>
    </source>
</reference>
<dbReference type="EMBL" id="JAGINP010000011">
    <property type="protein sequence ID" value="MBP2293413.1"/>
    <property type="molecule type" value="Genomic_DNA"/>
</dbReference>
<sequence>MRTSPDARELLAISLKTFREELLPHIPPAQRYTALMIANALGIVEREMAGLDEAGHTMLGALALLYGEDADDSLSGDDLRERVHGLQHRLCIEIAAGDFDHGGQDTVGQDTLMECLEEIVHARLGISNPKALNP</sequence>
<dbReference type="InterPro" id="IPR046252">
    <property type="entry name" value="DUF6285"/>
</dbReference>
<gene>
    <name evidence="2" type="ORF">J2851_003196</name>
</gene>